<proteinExistence type="predicted"/>
<organism evidence="2 3">
    <name type="scientific">Streptomyces muensis</name>
    <dbReference type="NCBI Taxonomy" id="1077944"/>
    <lineage>
        <taxon>Bacteria</taxon>
        <taxon>Bacillati</taxon>
        <taxon>Actinomycetota</taxon>
        <taxon>Actinomycetes</taxon>
        <taxon>Kitasatosporales</taxon>
        <taxon>Streptomycetaceae</taxon>
        <taxon>Streptomyces</taxon>
    </lineage>
</organism>
<keyword evidence="3" id="KW-1185">Reference proteome</keyword>
<evidence type="ECO:0000256" key="1">
    <source>
        <dbReference type="SAM" id="Phobius"/>
    </source>
</evidence>
<comment type="caution">
    <text evidence="2">The sequence shown here is derived from an EMBL/GenBank/DDBJ whole genome shotgun (WGS) entry which is preliminary data.</text>
</comment>
<dbReference type="EMBL" id="JAKEIP010000002">
    <property type="protein sequence ID" value="MCF1592158.1"/>
    <property type="molecule type" value="Genomic_DNA"/>
</dbReference>
<accession>A0A9X1PUX3</accession>
<evidence type="ECO:0000313" key="3">
    <source>
        <dbReference type="Proteomes" id="UP001139384"/>
    </source>
</evidence>
<dbReference type="AlphaFoldDB" id="A0A9X1PUX3"/>
<sequence length="97" mass="10555">MKVVVIVGLVVGLALVVGVLVVRRRRAARWSQGEVASPPGAGATDGMLTCPSCAHRFKRPAIMIVTKAQVKRYGRDPIQCPRCDLIWNAGGRPHRVR</sequence>
<feature type="transmembrane region" description="Helical" evidence="1">
    <location>
        <begin position="6"/>
        <end position="22"/>
    </location>
</feature>
<gene>
    <name evidence="2" type="ORF">L0P92_01025</name>
</gene>
<dbReference type="Proteomes" id="UP001139384">
    <property type="component" value="Unassembled WGS sequence"/>
</dbReference>
<keyword evidence="1" id="KW-0472">Membrane</keyword>
<reference evidence="2" key="1">
    <citation type="submission" date="2022-01" db="EMBL/GenBank/DDBJ databases">
        <title>Draft Genome Sequences of Seven Type Strains of the Genus Streptomyces.</title>
        <authorList>
            <person name="Aziz S."/>
            <person name="Coretto E."/>
            <person name="Chronakova A."/>
            <person name="Sproer C."/>
            <person name="Huber K."/>
            <person name="Nouioui I."/>
            <person name="Gross H."/>
        </authorList>
    </citation>
    <scope>NUCLEOTIDE SEQUENCE</scope>
    <source>
        <strain evidence="2">DSM 103493</strain>
    </source>
</reference>
<evidence type="ECO:0000313" key="2">
    <source>
        <dbReference type="EMBL" id="MCF1592158.1"/>
    </source>
</evidence>
<keyword evidence="1" id="KW-0812">Transmembrane</keyword>
<dbReference type="RefSeq" id="WP_234760443.1">
    <property type="nucleotide sequence ID" value="NZ_JAKEIP010000002.1"/>
</dbReference>
<name>A0A9X1PUX3_STRM4</name>
<keyword evidence="1" id="KW-1133">Transmembrane helix</keyword>
<protein>
    <submittedName>
        <fullName evidence="2">Uncharacterized protein</fullName>
    </submittedName>
</protein>